<reference evidence="2 3" key="1">
    <citation type="submission" date="2020-02" db="EMBL/GenBank/DDBJ databases">
        <title>Rhodobacter algicola sp. nov., isolated from microalga culture.</title>
        <authorList>
            <person name="Park C.-Y."/>
        </authorList>
    </citation>
    <scope>NUCLEOTIDE SEQUENCE [LARGE SCALE GENOMIC DNA]</scope>
    <source>
        <strain evidence="2 3">ETT8</strain>
    </source>
</reference>
<dbReference type="SUPFAM" id="SSF47598">
    <property type="entry name" value="Ribbon-helix-helix"/>
    <property type="match status" value="1"/>
</dbReference>
<comment type="caution">
    <text evidence="2">The sequence shown here is derived from an EMBL/GenBank/DDBJ whole genome shotgun (WGS) entry which is preliminary data.</text>
</comment>
<dbReference type="InterPro" id="IPR013321">
    <property type="entry name" value="Arc_rbn_hlx_hlx"/>
</dbReference>
<sequence length="106" mass="11628">MTRDDPPVRIRLGQELKDLVQEAAKNNRRSMNAEINARLEESFGIVPEDTPLPRSAPGTGWIKAAKRAAAGGSPDERLSKLEAEVRELKAGLLELRQARQDGPETA</sequence>
<dbReference type="RefSeq" id="WP_164612147.1">
    <property type="nucleotide sequence ID" value="NZ_JAAIKE010000003.1"/>
</dbReference>
<dbReference type="EMBL" id="JAAIKE010000003">
    <property type="protein sequence ID" value="NEX46966.1"/>
    <property type="molecule type" value="Genomic_DNA"/>
</dbReference>
<feature type="domain" description="Arc-like DNA binding" evidence="1">
    <location>
        <begin position="3"/>
        <end position="43"/>
    </location>
</feature>
<keyword evidence="3" id="KW-1185">Reference proteome</keyword>
<gene>
    <name evidence="2" type="ORF">G3572_12180</name>
</gene>
<dbReference type="AlphaFoldDB" id="A0A6B3RP24"/>
<evidence type="ECO:0000313" key="3">
    <source>
        <dbReference type="Proteomes" id="UP000481421"/>
    </source>
</evidence>
<dbReference type="GO" id="GO:0003677">
    <property type="term" value="F:DNA binding"/>
    <property type="evidence" value="ECO:0007669"/>
    <property type="project" value="UniProtKB-KW"/>
</dbReference>
<keyword evidence="2" id="KW-0238">DNA-binding</keyword>
<organism evidence="2 3">
    <name type="scientific">Pseudotabrizicola algicola</name>
    <dbReference type="NCBI Taxonomy" id="2709381"/>
    <lineage>
        <taxon>Bacteria</taxon>
        <taxon>Pseudomonadati</taxon>
        <taxon>Pseudomonadota</taxon>
        <taxon>Alphaproteobacteria</taxon>
        <taxon>Rhodobacterales</taxon>
        <taxon>Paracoccaceae</taxon>
        <taxon>Pseudotabrizicola</taxon>
    </lineage>
</organism>
<protein>
    <submittedName>
        <fullName evidence="2">Arc family DNA-binding protein</fullName>
    </submittedName>
</protein>
<dbReference type="InterPro" id="IPR010985">
    <property type="entry name" value="Ribbon_hlx_hlx"/>
</dbReference>
<evidence type="ECO:0000259" key="1">
    <source>
        <dbReference type="Pfam" id="PF03869"/>
    </source>
</evidence>
<dbReference type="Pfam" id="PF03869">
    <property type="entry name" value="Arc"/>
    <property type="match status" value="1"/>
</dbReference>
<name>A0A6B3RP24_9RHOB</name>
<proteinExistence type="predicted"/>
<dbReference type="Gene3D" id="1.10.1220.10">
    <property type="entry name" value="Met repressor-like"/>
    <property type="match status" value="1"/>
</dbReference>
<dbReference type="InterPro" id="IPR005569">
    <property type="entry name" value="Arc_DNA-bd_dom"/>
</dbReference>
<accession>A0A6B3RP24</accession>
<dbReference type="GO" id="GO:0006355">
    <property type="term" value="P:regulation of DNA-templated transcription"/>
    <property type="evidence" value="ECO:0007669"/>
    <property type="project" value="InterPro"/>
</dbReference>
<dbReference type="Proteomes" id="UP000481421">
    <property type="component" value="Unassembled WGS sequence"/>
</dbReference>
<evidence type="ECO:0000313" key="2">
    <source>
        <dbReference type="EMBL" id="NEX46966.1"/>
    </source>
</evidence>